<dbReference type="GeneID" id="20188720"/>
<dbReference type="AlphaFoldDB" id="W2PAB5"/>
<sequence>MQTKLVPADRTAVIFWPGISILLSDLLRWAKVTPNIRLVKATLNANPKAMSDRILIGREPLCRRESVDQADFDYNFVVPLELVRTMERVLIEEKRHDRRIKSLLQPLDVSKSTTEIVVRYGKQLKEFRSRAVFRQTNFYAISQLCSSWEKDMTWLCLSWSSMLVDDVELFGKETTVNIDRIGGGGREKGCADDIPQKYKTVALQAAFVLPSGAFTLDSNKATCDMRFGCRVFDPSAGLNRWPSTPTIPGRRTVT</sequence>
<reference evidence="1 2" key="2">
    <citation type="submission" date="2013-11" db="EMBL/GenBank/DDBJ databases">
        <title>The Genome Sequence of Phytophthora parasitica INRA-310.</title>
        <authorList>
            <consortium name="The Broad Institute Genomics Platform"/>
            <person name="Russ C."/>
            <person name="Tyler B."/>
            <person name="Panabieres F."/>
            <person name="Shan W."/>
            <person name="Tripathy S."/>
            <person name="Grunwald N."/>
            <person name="Machado M."/>
            <person name="Johnson C.S."/>
            <person name="Arredondo F."/>
            <person name="Hong C."/>
            <person name="Coffey M."/>
            <person name="Young S.K."/>
            <person name="Zeng Q."/>
            <person name="Gargeya S."/>
            <person name="Fitzgerald M."/>
            <person name="Abouelleil A."/>
            <person name="Alvarado L."/>
            <person name="Chapman S.B."/>
            <person name="Gainer-Dewar J."/>
            <person name="Goldberg J."/>
            <person name="Griggs A."/>
            <person name="Gujja S."/>
            <person name="Hansen M."/>
            <person name="Howarth C."/>
            <person name="Imamovic A."/>
            <person name="Ireland A."/>
            <person name="Larimer J."/>
            <person name="McCowan C."/>
            <person name="Murphy C."/>
            <person name="Pearson M."/>
            <person name="Poon T.W."/>
            <person name="Priest M."/>
            <person name="Roberts A."/>
            <person name="Saif S."/>
            <person name="Shea T."/>
            <person name="Sykes S."/>
            <person name="Wortman J."/>
            <person name="Nusbaum C."/>
            <person name="Birren B."/>
        </authorList>
    </citation>
    <scope>NUCLEOTIDE SEQUENCE [LARGE SCALE GENOMIC DNA]</scope>
    <source>
        <strain evidence="1 2">INRA-310</strain>
    </source>
</reference>
<evidence type="ECO:0000313" key="2">
    <source>
        <dbReference type="Proteomes" id="UP000018817"/>
    </source>
</evidence>
<protein>
    <submittedName>
        <fullName evidence="1">Uncharacterized protein</fullName>
    </submittedName>
</protein>
<dbReference type="EMBL" id="KI669827">
    <property type="protein sequence ID" value="ETM97761.1"/>
    <property type="molecule type" value="Genomic_DNA"/>
</dbReference>
<dbReference type="Proteomes" id="UP000018817">
    <property type="component" value="Unassembled WGS sequence"/>
</dbReference>
<gene>
    <name evidence="1" type="ORF">PPTG_20061</name>
</gene>
<accession>W2PAB5</accession>
<proteinExistence type="predicted"/>
<organism evidence="1 2">
    <name type="scientific">Phytophthora nicotianae (strain INRA-310)</name>
    <name type="common">Phytophthora parasitica</name>
    <dbReference type="NCBI Taxonomy" id="761204"/>
    <lineage>
        <taxon>Eukaryota</taxon>
        <taxon>Sar</taxon>
        <taxon>Stramenopiles</taxon>
        <taxon>Oomycota</taxon>
        <taxon>Peronosporomycetes</taxon>
        <taxon>Peronosporales</taxon>
        <taxon>Peronosporaceae</taxon>
        <taxon>Phytophthora</taxon>
    </lineage>
</organism>
<name>W2PAB5_PHYN3</name>
<dbReference type="RefSeq" id="XP_008916944.1">
    <property type="nucleotide sequence ID" value="XM_008918696.1"/>
</dbReference>
<evidence type="ECO:0000313" key="1">
    <source>
        <dbReference type="EMBL" id="ETM97761.1"/>
    </source>
</evidence>
<dbReference type="VEuPathDB" id="FungiDB:PPTG_20061"/>
<reference evidence="2" key="1">
    <citation type="submission" date="2011-12" db="EMBL/GenBank/DDBJ databases">
        <authorList>
            <consortium name="The Broad Institute Genome Sequencing Platform"/>
            <person name="Russ C."/>
            <person name="Tyler B."/>
            <person name="Panabieres F."/>
            <person name="Shan W."/>
            <person name="Tripathy S."/>
            <person name="Grunwald N."/>
            <person name="Machado M."/>
            <person name="Young S.K."/>
            <person name="Zeng Q."/>
            <person name="Gargeya S."/>
            <person name="Fitzgerald M."/>
            <person name="Haas B."/>
            <person name="Abouelleil A."/>
            <person name="Alvarado L."/>
            <person name="Arachchi H.M."/>
            <person name="Berlin A."/>
            <person name="Chapman S.B."/>
            <person name="Gearin G."/>
            <person name="Goldberg J."/>
            <person name="Griggs A."/>
            <person name="Gujja S."/>
            <person name="Hansen M."/>
            <person name="Heiman D."/>
            <person name="Howarth C."/>
            <person name="Larimer J."/>
            <person name="Lui A."/>
            <person name="MacDonald P.J.P."/>
            <person name="McCowen C."/>
            <person name="Montmayeur A."/>
            <person name="Murphy C."/>
            <person name="Neiman D."/>
            <person name="Pearson M."/>
            <person name="Priest M."/>
            <person name="Roberts A."/>
            <person name="Saif S."/>
            <person name="Shea T."/>
            <person name="Sisk P."/>
            <person name="Stolte C."/>
            <person name="Sykes S."/>
            <person name="Wortman J."/>
            <person name="Nusbaum C."/>
            <person name="Birren B."/>
        </authorList>
    </citation>
    <scope>NUCLEOTIDE SEQUENCE [LARGE SCALE GENOMIC DNA]</scope>
    <source>
        <strain evidence="2">INRA-310</strain>
    </source>
</reference>